<name>A0A8T1NNI0_CARIL</name>
<sequence length="115" mass="12692">MTSATEASLSLANWNRGGFRTPKPPPDIGRHTCSHLTKWNLNSSPKPPHKKSRWSFSIRTATLAGKLESVLFINVVLPPFDKYNLFHPANLLSIFSITESHTADALEALPKGSPK</sequence>
<proteinExistence type="predicted"/>
<evidence type="ECO:0000313" key="1">
    <source>
        <dbReference type="EMBL" id="KAG6633616.1"/>
    </source>
</evidence>
<dbReference type="EMBL" id="CM031820">
    <property type="protein sequence ID" value="KAG6633616.1"/>
    <property type="molecule type" value="Genomic_DNA"/>
</dbReference>
<keyword evidence="2" id="KW-1185">Reference proteome</keyword>
<evidence type="ECO:0000313" key="2">
    <source>
        <dbReference type="Proteomes" id="UP000811609"/>
    </source>
</evidence>
<organism evidence="1 2">
    <name type="scientific">Carya illinoinensis</name>
    <name type="common">Pecan</name>
    <dbReference type="NCBI Taxonomy" id="32201"/>
    <lineage>
        <taxon>Eukaryota</taxon>
        <taxon>Viridiplantae</taxon>
        <taxon>Streptophyta</taxon>
        <taxon>Embryophyta</taxon>
        <taxon>Tracheophyta</taxon>
        <taxon>Spermatophyta</taxon>
        <taxon>Magnoliopsida</taxon>
        <taxon>eudicotyledons</taxon>
        <taxon>Gunneridae</taxon>
        <taxon>Pentapetalae</taxon>
        <taxon>rosids</taxon>
        <taxon>fabids</taxon>
        <taxon>Fagales</taxon>
        <taxon>Juglandaceae</taxon>
        <taxon>Carya</taxon>
    </lineage>
</organism>
<reference evidence="1" key="1">
    <citation type="submission" date="2020-12" db="EMBL/GenBank/DDBJ databases">
        <title>WGS assembly of Carya illinoinensis cv. Pawnee.</title>
        <authorList>
            <person name="Platts A."/>
            <person name="Shu S."/>
            <person name="Wright S."/>
            <person name="Barry K."/>
            <person name="Edger P."/>
            <person name="Pires J.C."/>
            <person name="Schmutz J."/>
        </authorList>
    </citation>
    <scope>NUCLEOTIDE SEQUENCE</scope>
    <source>
        <tissue evidence="1">Leaf</tissue>
    </source>
</reference>
<dbReference type="Proteomes" id="UP000811609">
    <property type="component" value="Chromosome 12"/>
</dbReference>
<dbReference type="AlphaFoldDB" id="A0A8T1NNI0"/>
<comment type="caution">
    <text evidence="1">The sequence shown here is derived from an EMBL/GenBank/DDBJ whole genome shotgun (WGS) entry which is preliminary data.</text>
</comment>
<gene>
    <name evidence="1" type="ORF">CIPAW_12G060400</name>
</gene>
<protein>
    <submittedName>
        <fullName evidence="1">Uncharacterized protein</fullName>
    </submittedName>
</protein>
<accession>A0A8T1NNI0</accession>